<dbReference type="OrthoDB" id="341421at2759"/>
<dbReference type="PROSITE" id="PS50280">
    <property type="entry name" value="SET"/>
    <property type="match status" value="1"/>
</dbReference>
<feature type="domain" description="SET" evidence="4">
    <location>
        <begin position="31"/>
        <end position="308"/>
    </location>
</feature>
<dbReference type="Gene3D" id="3.90.1410.10">
    <property type="entry name" value="set domain protein methyltransferase, domain 1"/>
    <property type="match status" value="1"/>
</dbReference>
<evidence type="ECO:0000259" key="4">
    <source>
        <dbReference type="PROSITE" id="PS50280"/>
    </source>
</evidence>
<dbReference type="GO" id="GO:0032259">
    <property type="term" value="P:methylation"/>
    <property type="evidence" value="ECO:0007669"/>
    <property type="project" value="UniProtKB-KW"/>
</dbReference>
<dbReference type="RefSeq" id="XP_018985489.1">
    <property type="nucleotide sequence ID" value="XM_019132655.1"/>
</dbReference>
<dbReference type="InterPro" id="IPR050600">
    <property type="entry name" value="SETD3_SETD6_MTase"/>
</dbReference>
<dbReference type="Proteomes" id="UP000094336">
    <property type="component" value="Unassembled WGS sequence"/>
</dbReference>
<dbReference type="PANTHER" id="PTHR13271:SF47">
    <property type="entry name" value="ACTIN-HISTIDINE N-METHYLTRANSFERASE"/>
    <property type="match status" value="1"/>
</dbReference>
<dbReference type="STRING" id="984486.A0A1E3QR59"/>
<protein>
    <recommendedName>
        <fullName evidence="4">SET domain-containing protein</fullName>
    </recommendedName>
</protein>
<dbReference type="EMBL" id="KV454430">
    <property type="protein sequence ID" value="ODQ80161.1"/>
    <property type="molecule type" value="Genomic_DNA"/>
</dbReference>
<evidence type="ECO:0000256" key="2">
    <source>
        <dbReference type="ARBA" id="ARBA00022679"/>
    </source>
</evidence>
<keyword evidence="1" id="KW-0489">Methyltransferase</keyword>
<dbReference type="GeneID" id="30150508"/>
<evidence type="ECO:0000256" key="3">
    <source>
        <dbReference type="ARBA" id="ARBA00022691"/>
    </source>
</evidence>
<dbReference type="GO" id="GO:0016279">
    <property type="term" value="F:protein-lysine N-methyltransferase activity"/>
    <property type="evidence" value="ECO:0007669"/>
    <property type="project" value="InterPro"/>
</dbReference>
<name>A0A1E3QR59_9ASCO</name>
<sequence>MAEIKDKKVNDLLAWMQYLDTLLLDATYISPKLEIQATEYAGRGIFANAAIRSNEKLIQVPHSLLLNHSTIIAHILLHDSQDAAKSRVLHKYHKLQPPSTEPENSCLIEVYKSLSYEELLTLTSFQIMAMYLTVERGRGSASFWKPFIDCLPEMDDFKLVPFIWSLETLAHTGDQLRHAKELFHNLPPSTQKHACKMRDKFDADYKTVSELIETQLVKLNTSETVQSFLPVSDFLWAWMCINSRCLYMTIPESKSTESNFTMCPYVDFINHCSQGQCILDIHPITGFSVLTGSDVTYSKNCEIYLSYGPHSNEFLLCEYGFKLLENEWNDLDITSQLTSKLTAAQKTFLGDKHYLGEYTLNAQEISFRTEVCLAVLQYDVANDPRIDLWKDRRLKCLLDGVSDGAVFKPKSNLMIKEILMDVLDESRARLQHCLLEMERDDVFNARKRVAEDLNREVVDMCKLHLNKLE</sequence>
<keyword evidence="6" id="KW-1185">Reference proteome</keyword>
<dbReference type="InterPro" id="IPR016852">
    <property type="entry name" value="SET_MeTrfase"/>
</dbReference>
<dbReference type="PANTHER" id="PTHR13271">
    <property type="entry name" value="UNCHARACTERIZED PUTATIVE METHYLTRANSFERASE"/>
    <property type="match status" value="1"/>
</dbReference>
<dbReference type="PIRSF" id="PIRSF027158">
    <property type="entry name" value="Lys_MTase_YDR198C_prd"/>
    <property type="match status" value="1"/>
</dbReference>
<dbReference type="InterPro" id="IPR044429">
    <property type="entry name" value="SETD4_SET"/>
</dbReference>
<dbReference type="InterPro" id="IPR046341">
    <property type="entry name" value="SET_dom_sf"/>
</dbReference>
<dbReference type="InterPro" id="IPR001214">
    <property type="entry name" value="SET_dom"/>
</dbReference>
<organism evidence="5 6">
    <name type="scientific">Babjeviella inositovora NRRL Y-12698</name>
    <dbReference type="NCBI Taxonomy" id="984486"/>
    <lineage>
        <taxon>Eukaryota</taxon>
        <taxon>Fungi</taxon>
        <taxon>Dikarya</taxon>
        <taxon>Ascomycota</taxon>
        <taxon>Saccharomycotina</taxon>
        <taxon>Pichiomycetes</taxon>
        <taxon>Serinales incertae sedis</taxon>
        <taxon>Babjeviella</taxon>
    </lineage>
</organism>
<gene>
    <name evidence="5" type="ORF">BABINDRAFT_7636</name>
</gene>
<keyword evidence="2" id="KW-0808">Transferase</keyword>
<dbReference type="CDD" id="cd19177">
    <property type="entry name" value="SET_SETD4"/>
    <property type="match status" value="1"/>
</dbReference>
<proteinExistence type="predicted"/>
<evidence type="ECO:0000256" key="1">
    <source>
        <dbReference type="ARBA" id="ARBA00022603"/>
    </source>
</evidence>
<keyword evidence="3" id="KW-0949">S-adenosyl-L-methionine</keyword>
<accession>A0A1E3QR59</accession>
<evidence type="ECO:0000313" key="6">
    <source>
        <dbReference type="Proteomes" id="UP000094336"/>
    </source>
</evidence>
<dbReference type="AlphaFoldDB" id="A0A1E3QR59"/>
<dbReference type="SUPFAM" id="SSF82199">
    <property type="entry name" value="SET domain"/>
    <property type="match status" value="1"/>
</dbReference>
<reference evidence="6" key="1">
    <citation type="submission" date="2016-05" db="EMBL/GenBank/DDBJ databases">
        <title>Comparative genomics of biotechnologically important yeasts.</title>
        <authorList>
            <consortium name="DOE Joint Genome Institute"/>
            <person name="Riley R."/>
            <person name="Haridas S."/>
            <person name="Wolfe K.H."/>
            <person name="Lopes M.R."/>
            <person name="Hittinger C.T."/>
            <person name="Goker M."/>
            <person name="Salamov A."/>
            <person name="Wisecaver J."/>
            <person name="Long T.M."/>
            <person name="Aerts A.L."/>
            <person name="Barry K."/>
            <person name="Choi C."/>
            <person name="Clum A."/>
            <person name="Coughlan A.Y."/>
            <person name="Deshpande S."/>
            <person name="Douglass A.P."/>
            <person name="Hanson S.J."/>
            <person name="Klenk H.-P."/>
            <person name="Labutti K."/>
            <person name="Lapidus A."/>
            <person name="Lindquist E."/>
            <person name="Lipzen A."/>
            <person name="Meier-Kolthoff J.P."/>
            <person name="Ohm R.A."/>
            <person name="Otillar R.P."/>
            <person name="Pangilinan J."/>
            <person name="Peng Y."/>
            <person name="Rokas A."/>
            <person name="Rosa C.A."/>
            <person name="Scheuner C."/>
            <person name="Sibirny A.A."/>
            <person name="Slot J.C."/>
            <person name="Stielow J.B."/>
            <person name="Sun H."/>
            <person name="Kurtzman C.P."/>
            <person name="Blackwell M."/>
            <person name="Grigoriev I.V."/>
            <person name="Jeffries T.W."/>
        </authorList>
    </citation>
    <scope>NUCLEOTIDE SEQUENCE [LARGE SCALE GENOMIC DNA]</scope>
    <source>
        <strain evidence="6">NRRL Y-12698</strain>
    </source>
</reference>
<evidence type="ECO:0000313" key="5">
    <source>
        <dbReference type="EMBL" id="ODQ80161.1"/>
    </source>
</evidence>